<name>A0A061FGI3_THECC</name>
<dbReference type="AlphaFoldDB" id="A0A061FGI3"/>
<keyword evidence="2" id="KW-1185">Reference proteome</keyword>
<accession>A0A061FGI3</accession>
<dbReference type="Proteomes" id="UP000026915">
    <property type="component" value="Chromosome 8"/>
</dbReference>
<gene>
    <name evidence="1" type="ORF">TCM_034923</name>
</gene>
<reference evidence="1 2" key="1">
    <citation type="journal article" date="2013" name="Genome Biol.">
        <title>The genome sequence of the most widely cultivated cacao type and its use to identify candidate genes regulating pod color.</title>
        <authorList>
            <person name="Motamayor J.C."/>
            <person name="Mockaitis K."/>
            <person name="Schmutz J."/>
            <person name="Haiminen N."/>
            <person name="Iii D.L."/>
            <person name="Cornejo O."/>
            <person name="Findley S.D."/>
            <person name="Zheng P."/>
            <person name="Utro F."/>
            <person name="Royaert S."/>
            <person name="Saski C."/>
            <person name="Jenkins J."/>
            <person name="Podicheti R."/>
            <person name="Zhao M."/>
            <person name="Scheffler B.E."/>
            <person name="Stack J.C."/>
            <person name="Feltus F.A."/>
            <person name="Mustiga G.M."/>
            <person name="Amores F."/>
            <person name="Phillips W."/>
            <person name="Marelli J.P."/>
            <person name="May G.D."/>
            <person name="Shapiro H."/>
            <person name="Ma J."/>
            <person name="Bustamante C.D."/>
            <person name="Schnell R.J."/>
            <person name="Main D."/>
            <person name="Gilbert D."/>
            <person name="Parida L."/>
            <person name="Kuhn D.N."/>
        </authorList>
    </citation>
    <scope>NUCLEOTIDE SEQUENCE [LARGE SCALE GENOMIC DNA]</scope>
    <source>
        <strain evidence="2">cv. Matina 1-6</strain>
    </source>
</reference>
<dbReference type="InParanoid" id="A0A061FGI3"/>
<proteinExistence type="predicted"/>
<evidence type="ECO:0000313" key="2">
    <source>
        <dbReference type="Proteomes" id="UP000026915"/>
    </source>
</evidence>
<dbReference type="HOGENOM" id="CLU_1920900_0_0_1"/>
<organism evidence="1 2">
    <name type="scientific">Theobroma cacao</name>
    <name type="common">Cacao</name>
    <name type="synonym">Cocoa</name>
    <dbReference type="NCBI Taxonomy" id="3641"/>
    <lineage>
        <taxon>Eukaryota</taxon>
        <taxon>Viridiplantae</taxon>
        <taxon>Streptophyta</taxon>
        <taxon>Embryophyta</taxon>
        <taxon>Tracheophyta</taxon>
        <taxon>Spermatophyta</taxon>
        <taxon>Magnoliopsida</taxon>
        <taxon>eudicotyledons</taxon>
        <taxon>Gunneridae</taxon>
        <taxon>Pentapetalae</taxon>
        <taxon>rosids</taxon>
        <taxon>malvids</taxon>
        <taxon>Malvales</taxon>
        <taxon>Malvaceae</taxon>
        <taxon>Byttnerioideae</taxon>
        <taxon>Theobroma</taxon>
    </lineage>
</organism>
<dbReference type="Gramene" id="EOY16023">
    <property type="protein sequence ID" value="EOY16023"/>
    <property type="gene ID" value="TCM_034923"/>
</dbReference>
<evidence type="ECO:0000313" key="1">
    <source>
        <dbReference type="EMBL" id="EOY16023.1"/>
    </source>
</evidence>
<protein>
    <submittedName>
        <fullName evidence="1">Uncharacterized protein</fullName>
    </submittedName>
</protein>
<dbReference type="EMBL" id="CM001886">
    <property type="protein sequence ID" value="EOY16023.1"/>
    <property type="molecule type" value="Genomic_DNA"/>
</dbReference>
<sequence>MSIYGQKVLEVAARCYWDWCECSVFIPFGIVERSSSTPVLREGSLVKLELFWHAGFCLVKGKRSLLRKQELSFLVPWISFEFIAVPLSTSTRCRHPSEPAERAINTSDPTRNDPGPWVWWVAELAGRSKNNE</sequence>